<reference evidence="2" key="1">
    <citation type="journal article" date="2019" name="Int. J. Syst. Evol. Microbiol.">
        <title>The Global Catalogue of Microorganisms (GCM) 10K type strain sequencing project: providing services to taxonomists for standard genome sequencing and annotation.</title>
        <authorList>
            <consortium name="The Broad Institute Genomics Platform"/>
            <consortium name="The Broad Institute Genome Sequencing Center for Infectious Disease"/>
            <person name="Wu L."/>
            <person name="Ma J."/>
        </authorList>
    </citation>
    <scope>NUCLEOTIDE SEQUENCE [LARGE SCALE GENOMIC DNA]</scope>
    <source>
        <strain evidence="2">JCM 16898</strain>
    </source>
</reference>
<keyword evidence="2" id="KW-1185">Reference proteome</keyword>
<dbReference type="InterPro" id="IPR036291">
    <property type="entry name" value="NAD(P)-bd_dom_sf"/>
</dbReference>
<dbReference type="RefSeq" id="WP_344859960.1">
    <property type="nucleotide sequence ID" value="NZ_BAAAZN010000005.1"/>
</dbReference>
<dbReference type="Proteomes" id="UP001500689">
    <property type="component" value="Unassembled WGS sequence"/>
</dbReference>
<gene>
    <name evidence="1" type="ORF">GCM10022222_30090</name>
</gene>
<protein>
    <submittedName>
        <fullName evidence="1">Uncharacterized protein</fullName>
    </submittedName>
</protein>
<sequence>MGHAGVRDRWHRRGRLLYESHGAQWIDEDAPVEHYPNAQDNYSAEANAREGVVLRFGFFYGPGARHSEQMLALARRHIAVQLGPPEAYLSVIHIADAGSAVVAALKAEPGTYHVVDDEPLTPRAFTDAMTTELR</sequence>
<organism evidence="1 2">
    <name type="scientific">Amycolatopsis ultiminotia</name>
    <dbReference type="NCBI Taxonomy" id="543629"/>
    <lineage>
        <taxon>Bacteria</taxon>
        <taxon>Bacillati</taxon>
        <taxon>Actinomycetota</taxon>
        <taxon>Actinomycetes</taxon>
        <taxon>Pseudonocardiales</taxon>
        <taxon>Pseudonocardiaceae</taxon>
        <taxon>Amycolatopsis</taxon>
    </lineage>
</organism>
<comment type="caution">
    <text evidence="1">The sequence shown here is derived from an EMBL/GenBank/DDBJ whole genome shotgun (WGS) entry which is preliminary data.</text>
</comment>
<evidence type="ECO:0000313" key="1">
    <source>
        <dbReference type="EMBL" id="GAA3544399.1"/>
    </source>
</evidence>
<proteinExistence type="predicted"/>
<dbReference type="Gene3D" id="3.40.50.720">
    <property type="entry name" value="NAD(P)-binding Rossmann-like Domain"/>
    <property type="match status" value="1"/>
</dbReference>
<evidence type="ECO:0000313" key="2">
    <source>
        <dbReference type="Proteomes" id="UP001500689"/>
    </source>
</evidence>
<dbReference type="SUPFAM" id="SSF51735">
    <property type="entry name" value="NAD(P)-binding Rossmann-fold domains"/>
    <property type="match status" value="1"/>
</dbReference>
<accession>A0ABP6W0E7</accession>
<dbReference type="EMBL" id="BAAAZN010000005">
    <property type="protein sequence ID" value="GAA3544399.1"/>
    <property type="molecule type" value="Genomic_DNA"/>
</dbReference>
<name>A0ABP6W0E7_9PSEU</name>